<feature type="signal peptide" evidence="2">
    <location>
        <begin position="1"/>
        <end position="36"/>
    </location>
</feature>
<feature type="transmembrane region" description="Helical" evidence="1">
    <location>
        <begin position="144"/>
        <end position="166"/>
    </location>
</feature>
<feature type="transmembrane region" description="Helical" evidence="1">
    <location>
        <begin position="208"/>
        <end position="227"/>
    </location>
</feature>
<keyword evidence="1" id="KW-0812">Transmembrane</keyword>
<dbReference type="OrthoDB" id="1523883at2759"/>
<dbReference type="Proteomes" id="UP000799757">
    <property type="component" value="Unassembled WGS sequence"/>
</dbReference>
<name>A0A6A6XJ79_9PLEO</name>
<evidence type="ECO:0008006" key="5">
    <source>
        <dbReference type="Google" id="ProtNLM"/>
    </source>
</evidence>
<keyword evidence="4" id="KW-1185">Reference proteome</keyword>
<feature type="chain" id="PRO_5025356989" description="DUF1772-domain-containing protein" evidence="2">
    <location>
        <begin position="37"/>
        <end position="231"/>
    </location>
</feature>
<feature type="transmembrane region" description="Helical" evidence="1">
    <location>
        <begin position="112"/>
        <end position="132"/>
    </location>
</feature>
<keyword evidence="1" id="KW-1133">Transmembrane helix</keyword>
<dbReference type="EMBL" id="MU001827">
    <property type="protein sequence ID" value="KAF2796580.1"/>
    <property type="molecule type" value="Genomic_DNA"/>
</dbReference>
<evidence type="ECO:0000256" key="2">
    <source>
        <dbReference type="SAM" id="SignalP"/>
    </source>
</evidence>
<accession>A0A6A6XJ79</accession>
<evidence type="ECO:0000256" key="1">
    <source>
        <dbReference type="SAM" id="Phobius"/>
    </source>
</evidence>
<sequence>MAATTIFNTTLILSPPMVALLRLLPLLSSTASMTHAYMELVTMSSFYRTPPTRSFIAKYILGPVGLAPASPTTTSATTAEAQANRERQLMEEVEKANDVAIPRWFSTWFNTAVVSVVVLNNITTFATLANLYLFPDGLGDARKYYMWGLGAAVGHFAFVPGVAGSVEKLLQMHLDRERGEGEDGRKGMEKGRAARAARKWVSVHRVRMATVDAMAWVCFGVGALAVLSRGL</sequence>
<proteinExistence type="predicted"/>
<evidence type="ECO:0000313" key="4">
    <source>
        <dbReference type="Proteomes" id="UP000799757"/>
    </source>
</evidence>
<gene>
    <name evidence="3" type="ORF">K505DRAFT_159427</name>
</gene>
<evidence type="ECO:0000313" key="3">
    <source>
        <dbReference type="EMBL" id="KAF2796580.1"/>
    </source>
</evidence>
<dbReference type="AlphaFoldDB" id="A0A6A6XJ79"/>
<reference evidence="3" key="1">
    <citation type="journal article" date="2020" name="Stud. Mycol.">
        <title>101 Dothideomycetes genomes: a test case for predicting lifestyles and emergence of pathogens.</title>
        <authorList>
            <person name="Haridas S."/>
            <person name="Albert R."/>
            <person name="Binder M."/>
            <person name="Bloem J."/>
            <person name="Labutti K."/>
            <person name="Salamov A."/>
            <person name="Andreopoulos B."/>
            <person name="Baker S."/>
            <person name="Barry K."/>
            <person name="Bills G."/>
            <person name="Bluhm B."/>
            <person name="Cannon C."/>
            <person name="Castanera R."/>
            <person name="Culley D."/>
            <person name="Daum C."/>
            <person name="Ezra D."/>
            <person name="Gonzalez J."/>
            <person name="Henrissat B."/>
            <person name="Kuo A."/>
            <person name="Liang C."/>
            <person name="Lipzen A."/>
            <person name="Lutzoni F."/>
            <person name="Magnuson J."/>
            <person name="Mondo S."/>
            <person name="Nolan M."/>
            <person name="Ohm R."/>
            <person name="Pangilinan J."/>
            <person name="Park H.-J."/>
            <person name="Ramirez L."/>
            <person name="Alfaro M."/>
            <person name="Sun H."/>
            <person name="Tritt A."/>
            <person name="Yoshinaga Y."/>
            <person name="Zwiers L.-H."/>
            <person name="Turgeon B."/>
            <person name="Goodwin S."/>
            <person name="Spatafora J."/>
            <person name="Crous P."/>
            <person name="Grigoriev I."/>
        </authorList>
    </citation>
    <scope>NUCLEOTIDE SEQUENCE</scope>
    <source>
        <strain evidence="3">CBS 109.77</strain>
    </source>
</reference>
<organism evidence="3 4">
    <name type="scientific">Melanomma pulvis-pyrius CBS 109.77</name>
    <dbReference type="NCBI Taxonomy" id="1314802"/>
    <lineage>
        <taxon>Eukaryota</taxon>
        <taxon>Fungi</taxon>
        <taxon>Dikarya</taxon>
        <taxon>Ascomycota</taxon>
        <taxon>Pezizomycotina</taxon>
        <taxon>Dothideomycetes</taxon>
        <taxon>Pleosporomycetidae</taxon>
        <taxon>Pleosporales</taxon>
        <taxon>Melanommataceae</taxon>
        <taxon>Melanomma</taxon>
    </lineage>
</organism>
<keyword evidence="2" id="KW-0732">Signal</keyword>
<keyword evidence="1" id="KW-0472">Membrane</keyword>
<protein>
    <recommendedName>
        <fullName evidence="5">DUF1772-domain-containing protein</fullName>
    </recommendedName>
</protein>